<name>A0A0R3U7Y1_MESCO</name>
<dbReference type="AlphaFoldDB" id="A0A0R3U7Y1"/>
<feature type="compositionally biased region" description="Polar residues" evidence="1">
    <location>
        <begin position="150"/>
        <end position="168"/>
    </location>
</feature>
<feature type="region of interest" description="Disordered" evidence="1">
    <location>
        <begin position="150"/>
        <end position="187"/>
    </location>
</feature>
<evidence type="ECO:0000256" key="1">
    <source>
        <dbReference type="SAM" id="MobiDB-lite"/>
    </source>
</evidence>
<sequence>MRTHLRWSAFERALVKAVSRLRQPLIGPRPRRICEPVISECVLCAAICRLCSRVSQTKSDLAPTQIAHFNSTYLMEPTADIREQANEFWRLVAKLYAPQHAMMTSSADYAINTSSSSSTTCDSSGGRWTGELTSGGGLQTGINNGLVKSEPNSSGAMQQGDGLQSGISQGLLKSEPNSSGAMQQGDGLQTGINHGLLKLEPTSNGALRLALLSPCLFQ</sequence>
<proteinExistence type="predicted"/>
<organism evidence="2 3">
    <name type="scientific">Mesocestoides corti</name>
    <name type="common">Flatworm</name>
    <dbReference type="NCBI Taxonomy" id="53468"/>
    <lineage>
        <taxon>Eukaryota</taxon>
        <taxon>Metazoa</taxon>
        <taxon>Spiralia</taxon>
        <taxon>Lophotrochozoa</taxon>
        <taxon>Platyhelminthes</taxon>
        <taxon>Cestoda</taxon>
        <taxon>Eucestoda</taxon>
        <taxon>Cyclophyllidea</taxon>
        <taxon>Mesocestoididae</taxon>
        <taxon>Mesocestoides</taxon>
    </lineage>
</organism>
<accession>A0A0R3U7Y1</accession>
<evidence type="ECO:0000313" key="3">
    <source>
        <dbReference type="Proteomes" id="UP000267029"/>
    </source>
</evidence>
<evidence type="ECO:0000313" key="2">
    <source>
        <dbReference type="EMBL" id="VDD76950.1"/>
    </source>
</evidence>
<keyword evidence="3" id="KW-1185">Reference proteome</keyword>
<protein>
    <submittedName>
        <fullName evidence="2">Uncharacterized protein</fullName>
    </submittedName>
</protein>
<reference evidence="2 3" key="1">
    <citation type="submission" date="2018-10" db="EMBL/GenBank/DDBJ databases">
        <authorList>
            <consortium name="Pathogen Informatics"/>
        </authorList>
    </citation>
    <scope>NUCLEOTIDE SEQUENCE [LARGE SCALE GENOMIC DNA]</scope>
</reference>
<gene>
    <name evidence="2" type="ORF">MCOS_LOCUS2953</name>
</gene>
<dbReference type="EMBL" id="UXSR01000568">
    <property type="protein sequence ID" value="VDD76950.1"/>
    <property type="molecule type" value="Genomic_DNA"/>
</dbReference>
<dbReference type="Proteomes" id="UP000267029">
    <property type="component" value="Unassembled WGS sequence"/>
</dbReference>
<feature type="compositionally biased region" description="Polar residues" evidence="1">
    <location>
        <begin position="175"/>
        <end position="187"/>
    </location>
</feature>